<gene>
    <name evidence="1" type="ORF">E2C01_000825</name>
</gene>
<comment type="caution">
    <text evidence="1">The sequence shown here is derived from an EMBL/GenBank/DDBJ whole genome shotgun (WGS) entry which is preliminary data.</text>
</comment>
<accession>A0A5B7CFN4</accession>
<evidence type="ECO:0000313" key="1">
    <source>
        <dbReference type="EMBL" id="MPC08247.1"/>
    </source>
</evidence>
<protein>
    <submittedName>
        <fullName evidence="1">Uncharacterized protein</fullName>
    </submittedName>
</protein>
<dbReference type="Proteomes" id="UP000324222">
    <property type="component" value="Unassembled WGS sequence"/>
</dbReference>
<evidence type="ECO:0000313" key="2">
    <source>
        <dbReference type="Proteomes" id="UP000324222"/>
    </source>
</evidence>
<organism evidence="1 2">
    <name type="scientific">Portunus trituberculatus</name>
    <name type="common">Swimming crab</name>
    <name type="synonym">Neptunus trituberculatus</name>
    <dbReference type="NCBI Taxonomy" id="210409"/>
    <lineage>
        <taxon>Eukaryota</taxon>
        <taxon>Metazoa</taxon>
        <taxon>Ecdysozoa</taxon>
        <taxon>Arthropoda</taxon>
        <taxon>Crustacea</taxon>
        <taxon>Multicrustacea</taxon>
        <taxon>Malacostraca</taxon>
        <taxon>Eumalacostraca</taxon>
        <taxon>Eucarida</taxon>
        <taxon>Decapoda</taxon>
        <taxon>Pleocyemata</taxon>
        <taxon>Brachyura</taxon>
        <taxon>Eubrachyura</taxon>
        <taxon>Portunoidea</taxon>
        <taxon>Portunidae</taxon>
        <taxon>Portuninae</taxon>
        <taxon>Portunus</taxon>
    </lineage>
</organism>
<name>A0A5B7CFN4_PORTR</name>
<proteinExistence type="predicted"/>
<reference evidence="1 2" key="1">
    <citation type="submission" date="2019-05" db="EMBL/GenBank/DDBJ databases">
        <title>Another draft genome of Portunus trituberculatus and its Hox gene families provides insights of decapod evolution.</title>
        <authorList>
            <person name="Jeong J.-H."/>
            <person name="Song I."/>
            <person name="Kim S."/>
            <person name="Choi T."/>
            <person name="Kim D."/>
            <person name="Ryu S."/>
            <person name="Kim W."/>
        </authorList>
    </citation>
    <scope>NUCLEOTIDE SEQUENCE [LARGE SCALE GENOMIC DNA]</scope>
    <source>
        <tissue evidence="1">Muscle</tissue>
    </source>
</reference>
<keyword evidence="2" id="KW-1185">Reference proteome</keyword>
<dbReference type="EMBL" id="VSRR010000023">
    <property type="protein sequence ID" value="MPC08247.1"/>
    <property type="molecule type" value="Genomic_DNA"/>
</dbReference>
<sequence length="60" mass="6255">MDLNLFFHLSSAAAYAVAPGLLRAGQAARKGRGCVIAAVLTRCSPNSRPHTGYATHNGIC</sequence>
<dbReference type="AlphaFoldDB" id="A0A5B7CFN4"/>